<keyword evidence="7" id="KW-0539">Nucleus</keyword>
<evidence type="ECO:0000256" key="5">
    <source>
        <dbReference type="ARBA" id="ARBA00022723"/>
    </source>
</evidence>
<dbReference type="EMBL" id="JARQWQ010000083">
    <property type="protein sequence ID" value="KAK2552760.1"/>
    <property type="molecule type" value="Genomic_DNA"/>
</dbReference>
<gene>
    <name evidence="10" type="ORF">P5673_025912</name>
</gene>
<comment type="caution">
    <text evidence="10">The sequence shown here is derived from an EMBL/GenBank/DDBJ whole genome shotgun (WGS) entry which is preliminary data.</text>
</comment>
<protein>
    <submittedName>
        <fullName evidence="10">Protein ANTAGONIST OF LIKE HETEROCHROMATIN PROTEIN 1</fullName>
    </submittedName>
</protein>
<evidence type="ECO:0000256" key="4">
    <source>
        <dbReference type="ARBA" id="ARBA00022722"/>
    </source>
</evidence>
<evidence type="ECO:0000259" key="9">
    <source>
        <dbReference type="Pfam" id="PF13359"/>
    </source>
</evidence>
<dbReference type="GO" id="GO:0004518">
    <property type="term" value="F:nuclease activity"/>
    <property type="evidence" value="ECO:0007669"/>
    <property type="project" value="UniProtKB-KW"/>
</dbReference>
<evidence type="ECO:0000256" key="3">
    <source>
        <dbReference type="ARBA" id="ARBA00006958"/>
    </source>
</evidence>
<evidence type="ECO:0000256" key="7">
    <source>
        <dbReference type="ARBA" id="ARBA00023242"/>
    </source>
</evidence>
<keyword evidence="11" id="KW-1185">Reference proteome</keyword>
<evidence type="ECO:0000256" key="1">
    <source>
        <dbReference type="ARBA" id="ARBA00001968"/>
    </source>
</evidence>
<evidence type="ECO:0000256" key="6">
    <source>
        <dbReference type="ARBA" id="ARBA00022801"/>
    </source>
</evidence>
<feature type="compositionally biased region" description="Acidic residues" evidence="8">
    <location>
        <begin position="186"/>
        <end position="198"/>
    </location>
</feature>
<dbReference type="InterPro" id="IPR045249">
    <property type="entry name" value="HARBI1-like"/>
</dbReference>
<keyword evidence="4" id="KW-0540">Nuclease</keyword>
<evidence type="ECO:0000313" key="10">
    <source>
        <dbReference type="EMBL" id="KAK2552760.1"/>
    </source>
</evidence>
<dbReference type="PANTHER" id="PTHR22930:SF85">
    <property type="entry name" value="GH03217P-RELATED"/>
    <property type="match status" value="1"/>
</dbReference>
<dbReference type="GO" id="GO:0005634">
    <property type="term" value="C:nucleus"/>
    <property type="evidence" value="ECO:0007669"/>
    <property type="project" value="UniProtKB-SubCell"/>
</dbReference>
<dbReference type="Proteomes" id="UP001249851">
    <property type="component" value="Unassembled WGS sequence"/>
</dbReference>
<proteinExistence type="inferred from homology"/>
<dbReference type="Pfam" id="PF13359">
    <property type="entry name" value="DDE_Tnp_4"/>
    <property type="match status" value="1"/>
</dbReference>
<evidence type="ECO:0000256" key="8">
    <source>
        <dbReference type="SAM" id="MobiDB-lite"/>
    </source>
</evidence>
<dbReference type="InterPro" id="IPR027806">
    <property type="entry name" value="HARBI1_dom"/>
</dbReference>
<name>A0AAD9Q1S6_ACRCE</name>
<dbReference type="PANTHER" id="PTHR22930">
    <property type="match status" value="1"/>
</dbReference>
<dbReference type="GO" id="GO:0016787">
    <property type="term" value="F:hydrolase activity"/>
    <property type="evidence" value="ECO:0007669"/>
    <property type="project" value="UniProtKB-KW"/>
</dbReference>
<comment type="subcellular location">
    <subcellularLocation>
        <location evidence="2">Nucleus</location>
    </subcellularLocation>
</comment>
<dbReference type="GO" id="GO:0046872">
    <property type="term" value="F:metal ion binding"/>
    <property type="evidence" value="ECO:0007669"/>
    <property type="project" value="UniProtKB-KW"/>
</dbReference>
<dbReference type="AlphaFoldDB" id="A0AAD9Q1S6"/>
<organism evidence="10 11">
    <name type="scientific">Acropora cervicornis</name>
    <name type="common">Staghorn coral</name>
    <dbReference type="NCBI Taxonomy" id="6130"/>
    <lineage>
        <taxon>Eukaryota</taxon>
        <taxon>Metazoa</taxon>
        <taxon>Cnidaria</taxon>
        <taxon>Anthozoa</taxon>
        <taxon>Hexacorallia</taxon>
        <taxon>Scleractinia</taxon>
        <taxon>Astrocoeniina</taxon>
        <taxon>Acroporidae</taxon>
        <taxon>Acropora</taxon>
    </lineage>
</organism>
<reference evidence="10" key="2">
    <citation type="journal article" date="2023" name="Science">
        <title>Genomic signatures of disease resistance in endangered staghorn corals.</title>
        <authorList>
            <person name="Vollmer S.V."/>
            <person name="Selwyn J.D."/>
            <person name="Despard B.A."/>
            <person name="Roesel C.L."/>
        </authorList>
    </citation>
    <scope>NUCLEOTIDE SEQUENCE</scope>
    <source>
        <strain evidence="10">K2</strain>
    </source>
</reference>
<feature type="region of interest" description="Disordered" evidence="8">
    <location>
        <begin position="186"/>
        <end position="205"/>
    </location>
</feature>
<keyword evidence="6" id="KW-0378">Hydrolase</keyword>
<evidence type="ECO:0000313" key="11">
    <source>
        <dbReference type="Proteomes" id="UP001249851"/>
    </source>
</evidence>
<feature type="domain" description="DDE Tnp4" evidence="9">
    <location>
        <begin position="61"/>
        <end position="173"/>
    </location>
</feature>
<comment type="similarity">
    <text evidence="3">Belongs to the HARBI1 family.</text>
</comment>
<accession>A0AAD9Q1S6</accession>
<comment type="cofactor">
    <cofactor evidence="1">
        <name>a divalent metal cation</name>
        <dbReference type="ChEBI" id="CHEBI:60240"/>
    </cofactor>
</comment>
<sequence>MRSPVSVEARVAVALWRLATGDSFKSCGLQFGIGISTAKTICSEFELSLLRLKDYLINILDARVLRLSGLFKLGENEQILTSPMKIVSGTEIFPLIIGDSAYPLLKWLVQPYPNRGHLTPDEREFNKKLSAARSVVGRACGMLKGRWRLLLRKVEQQTRTLSKTVLTTCVLHNICIDHGDLYDCSDSDSDDSDSEDDYAGPLRESGTEVREALKNFVWDDL</sequence>
<reference evidence="10" key="1">
    <citation type="journal article" date="2023" name="G3 (Bethesda)">
        <title>Whole genome assembly and annotation of the endangered Caribbean coral Acropora cervicornis.</title>
        <authorList>
            <person name="Selwyn J.D."/>
            <person name="Vollmer S.V."/>
        </authorList>
    </citation>
    <scope>NUCLEOTIDE SEQUENCE</scope>
    <source>
        <strain evidence="10">K2</strain>
    </source>
</reference>
<evidence type="ECO:0000256" key="2">
    <source>
        <dbReference type="ARBA" id="ARBA00004123"/>
    </source>
</evidence>
<keyword evidence="5" id="KW-0479">Metal-binding</keyword>